<reference evidence="15" key="1">
    <citation type="submission" date="2016-05" db="EMBL/GenBank/DDBJ databases">
        <title>Comparative genomics of biotechnologically important yeasts.</title>
        <authorList>
            <consortium name="DOE Joint Genome Institute"/>
            <person name="Riley R."/>
            <person name="Haridas S."/>
            <person name="Wolfe K.H."/>
            <person name="Lopes M.R."/>
            <person name="Hittinger C.T."/>
            <person name="Goker M."/>
            <person name="Salamov A."/>
            <person name="Wisecaver J."/>
            <person name="Long T.M."/>
            <person name="Aerts A.L."/>
            <person name="Barry K."/>
            <person name="Choi C."/>
            <person name="Clum A."/>
            <person name="Coughlan A.Y."/>
            <person name="Deshpande S."/>
            <person name="Douglass A.P."/>
            <person name="Hanson S.J."/>
            <person name="Klenk H.-P."/>
            <person name="Labutti K."/>
            <person name="Lapidus A."/>
            <person name="Lindquist E."/>
            <person name="Lipzen A."/>
            <person name="Meier-Kolthoff J.P."/>
            <person name="Ohm R.A."/>
            <person name="Otillar R.P."/>
            <person name="Pangilinan J."/>
            <person name="Peng Y."/>
            <person name="Rokas A."/>
            <person name="Rosa C.A."/>
            <person name="Scheuner C."/>
            <person name="Sibirny A.A."/>
            <person name="Slot J.C."/>
            <person name="Stielow J.B."/>
            <person name="Sun H."/>
            <person name="Kurtzman C.P."/>
            <person name="Blackwell M."/>
            <person name="Grigoriev I.V."/>
            <person name="Jeffries T.W."/>
        </authorList>
    </citation>
    <scope>NUCLEOTIDE SEQUENCE [LARGE SCALE GENOMIC DNA]</scope>
    <source>
        <strain evidence="15">NRRL Y-12698</strain>
    </source>
</reference>
<dbReference type="InterPro" id="IPR028565">
    <property type="entry name" value="MHD"/>
</dbReference>
<dbReference type="GO" id="GO:0015031">
    <property type="term" value="P:protein transport"/>
    <property type="evidence" value="ECO:0007669"/>
    <property type="project" value="UniProtKB-KW"/>
</dbReference>
<keyword evidence="9 10" id="KW-0968">Cytoplasmic vesicle</keyword>
<dbReference type="OrthoDB" id="10266042at2759"/>
<comment type="function">
    <text evidence="10">The coatomer is a cytosolic protein complex that binds to dilysine motifs and reversibly associates with Golgi non-clathrin-coated vesicles, which further mediate biosynthetic protein transport from the ER, via the Golgi up to the trans Golgi network. Coatomer complex is required for budding from Golgi membranes, and is essential for the retrograde Golgi-to-ER transport of dilysine-tagged proteins.</text>
</comment>
<keyword evidence="6 10" id="KW-0653">Protein transport</keyword>
<evidence type="ECO:0000256" key="12">
    <source>
        <dbReference type="SAM" id="MobiDB-lite"/>
    </source>
</evidence>
<gene>
    <name evidence="14" type="ORF">BABINDRAFT_158985</name>
</gene>
<dbReference type="GO" id="GO:0000139">
    <property type="term" value="C:Golgi membrane"/>
    <property type="evidence" value="ECO:0007669"/>
    <property type="project" value="UniProtKB-SubCell"/>
</dbReference>
<evidence type="ECO:0000256" key="1">
    <source>
        <dbReference type="ARBA" id="ARBA00010516"/>
    </source>
</evidence>
<dbReference type="STRING" id="984486.A0A1E3QXI5"/>
<evidence type="ECO:0000256" key="9">
    <source>
        <dbReference type="ARBA" id="ARBA00023329"/>
    </source>
</evidence>
<evidence type="ECO:0000313" key="14">
    <source>
        <dbReference type="EMBL" id="ODQ82378.1"/>
    </source>
</evidence>
<keyword evidence="3 10" id="KW-0813">Transport</keyword>
<sequence length="453" mass="49749">MEELYIVLITTRLSNILQDIETLHLFAQTVAALVRQIDEREIFENAFEILSAFDELVTLGHKENLSLSQVRTFLEMDSHEEKIQEIIERNKELEATEERKRRAKEIQRKELARRNEHAQFGAAANNTYSTYQAPQYTPPPLTYSQAPSSSLAKPHAPRGKGLQLGKKTKPVSEFAQPLLEVAQPAPAQAPAPVQDSPVPAKSHNNGILVTINEKVSAQITRDGSVVNSEAKGDLQLRICDAALAHSRLVLRADGAAHGVQYKTHPNVDRAAFTGSGVIALKDTTKPFPANDQALGVLRWRAVGKADDATLLPLTVSCWLAPSEVSGAIDVTLEYELNGGFQGVLRDIAFVVPLATHNVKLRTEHDGLAYDVSENGVLFSLTEITPEDPQGAFEFTIEAADDDELFPMELAFNVEMDGCFGRVAVQDIVRADADEESLPFDLESNIAAEAFYVV</sequence>
<feature type="compositionally biased region" description="Polar residues" evidence="12">
    <location>
        <begin position="124"/>
        <end position="135"/>
    </location>
</feature>
<evidence type="ECO:0000313" key="15">
    <source>
        <dbReference type="Proteomes" id="UP000094336"/>
    </source>
</evidence>
<dbReference type="PANTHER" id="PTHR10121">
    <property type="entry name" value="COATOMER SUBUNIT DELTA"/>
    <property type="match status" value="1"/>
</dbReference>
<dbReference type="AlphaFoldDB" id="A0A1E3QXI5"/>
<evidence type="ECO:0000256" key="11">
    <source>
        <dbReference type="RuleBase" id="RU366052"/>
    </source>
</evidence>
<feature type="compositionally biased region" description="Polar residues" evidence="12">
    <location>
        <begin position="142"/>
        <end position="151"/>
    </location>
</feature>
<evidence type="ECO:0000256" key="10">
    <source>
        <dbReference type="RuleBase" id="RU364018"/>
    </source>
</evidence>
<evidence type="ECO:0000259" key="13">
    <source>
        <dbReference type="PROSITE" id="PS51072"/>
    </source>
</evidence>
<dbReference type="PROSITE" id="PS51072">
    <property type="entry name" value="MHD"/>
    <property type="match status" value="1"/>
</dbReference>
<evidence type="ECO:0000256" key="6">
    <source>
        <dbReference type="ARBA" id="ARBA00022927"/>
    </source>
</evidence>
<comment type="subunit">
    <text evidence="2 10">Oligomeric complex that consists of at least the alpha, beta, beta', gamma, delta, epsilon and zeta subunits.</text>
</comment>
<dbReference type="InterPro" id="IPR027059">
    <property type="entry name" value="Coatomer_dsu"/>
</dbReference>
<dbReference type="EMBL" id="KV454426">
    <property type="protein sequence ID" value="ODQ82378.1"/>
    <property type="molecule type" value="Genomic_DNA"/>
</dbReference>
<dbReference type="RefSeq" id="XP_018987706.1">
    <property type="nucleotide sequence ID" value="XM_019127397.1"/>
</dbReference>
<dbReference type="GO" id="GO:0006890">
    <property type="term" value="P:retrograde vesicle-mediated transport, Golgi to endoplasmic reticulum"/>
    <property type="evidence" value="ECO:0007669"/>
    <property type="project" value="UniProtKB-UniRule"/>
</dbReference>
<dbReference type="GO" id="GO:0006888">
    <property type="term" value="P:endoplasmic reticulum to Golgi vesicle-mediated transport"/>
    <property type="evidence" value="ECO:0007669"/>
    <property type="project" value="EnsemblFungi"/>
</dbReference>
<evidence type="ECO:0000256" key="3">
    <source>
        <dbReference type="ARBA" id="ARBA00022448"/>
    </source>
</evidence>
<evidence type="ECO:0000256" key="2">
    <source>
        <dbReference type="ARBA" id="ARBA00011775"/>
    </source>
</evidence>
<evidence type="ECO:0000256" key="8">
    <source>
        <dbReference type="ARBA" id="ARBA00023136"/>
    </source>
</evidence>
<protein>
    <recommendedName>
        <fullName evidence="10">Coatomer subunit delta</fullName>
    </recommendedName>
</protein>
<dbReference type="GeneID" id="30145250"/>
<dbReference type="CDD" id="cd09254">
    <property type="entry name" value="AP_delta-COPI_MHD"/>
    <property type="match status" value="1"/>
</dbReference>
<organism evidence="14 15">
    <name type="scientific">Babjeviella inositovora NRRL Y-12698</name>
    <dbReference type="NCBI Taxonomy" id="984486"/>
    <lineage>
        <taxon>Eukaryota</taxon>
        <taxon>Fungi</taxon>
        <taxon>Dikarya</taxon>
        <taxon>Ascomycota</taxon>
        <taxon>Saccharomycotina</taxon>
        <taxon>Pichiomycetes</taxon>
        <taxon>Serinales incertae sedis</taxon>
        <taxon>Babjeviella</taxon>
    </lineage>
</organism>
<keyword evidence="15" id="KW-1185">Reference proteome</keyword>
<comment type="similarity">
    <text evidence="1 10">Belongs to the adaptor complexes medium subunit family. Delta-COP subfamily.</text>
</comment>
<dbReference type="FunFam" id="3.30.450.60:FF:000003">
    <property type="entry name" value="Coatomer subunit delta"/>
    <property type="match status" value="1"/>
</dbReference>
<dbReference type="InterPro" id="IPR011012">
    <property type="entry name" value="Longin-like_dom_sf"/>
</dbReference>
<dbReference type="GO" id="GO:0030126">
    <property type="term" value="C:COPI vesicle coat"/>
    <property type="evidence" value="ECO:0007669"/>
    <property type="project" value="UniProtKB-UniRule"/>
</dbReference>
<dbReference type="PANTHER" id="PTHR10121:SF0">
    <property type="entry name" value="COATOMER SUBUNIT DELTA"/>
    <property type="match status" value="1"/>
</dbReference>
<dbReference type="Pfam" id="PF00928">
    <property type="entry name" value="Adap_comp_sub"/>
    <property type="match status" value="1"/>
</dbReference>
<evidence type="ECO:0000256" key="7">
    <source>
        <dbReference type="ARBA" id="ARBA00023034"/>
    </source>
</evidence>
<dbReference type="Gene3D" id="3.30.450.60">
    <property type="match status" value="1"/>
</dbReference>
<accession>A0A1E3QXI5</accession>
<dbReference type="Proteomes" id="UP000094336">
    <property type="component" value="Unassembled WGS sequence"/>
</dbReference>
<evidence type="ECO:0000256" key="5">
    <source>
        <dbReference type="ARBA" id="ARBA00022892"/>
    </source>
</evidence>
<dbReference type="GO" id="GO:0090167">
    <property type="term" value="P:Golgi distribution to daughter cells"/>
    <property type="evidence" value="ECO:0007669"/>
    <property type="project" value="EnsemblFungi"/>
</dbReference>
<keyword evidence="8 10" id="KW-0472">Membrane</keyword>
<dbReference type="InterPro" id="IPR036168">
    <property type="entry name" value="AP2_Mu_C_sf"/>
</dbReference>
<feature type="region of interest" description="Disordered" evidence="12">
    <location>
        <begin position="109"/>
        <end position="168"/>
    </location>
</feature>
<keyword evidence="7 10" id="KW-0333">Golgi apparatus</keyword>
<dbReference type="Gene3D" id="2.60.40.1170">
    <property type="entry name" value="Mu homology domain, subdomain B"/>
    <property type="match status" value="2"/>
</dbReference>
<name>A0A1E3QXI5_9ASCO</name>
<keyword evidence="5 10" id="KW-0931">ER-Golgi transport</keyword>
<comment type="subcellular location">
    <subcellularLocation>
        <location evidence="10 11">Cytoplasm</location>
    </subcellularLocation>
    <subcellularLocation>
        <location evidence="10 11">Cytoplasmic vesicle</location>
        <location evidence="10 11">COPI-coated vesicle membrane</location>
        <topology evidence="10 11">Peripheral membrane protein</topology>
        <orientation evidence="10 11">Cytoplasmic side</orientation>
    </subcellularLocation>
    <subcellularLocation>
        <location evidence="10 11">Golgi apparatus membrane</location>
        <topology evidence="10 11">Peripheral membrane protein</topology>
        <orientation evidence="10 11">Cytoplasmic side</orientation>
    </subcellularLocation>
</comment>
<dbReference type="SUPFAM" id="SSF49447">
    <property type="entry name" value="Second domain of Mu2 adaptin subunit (ap50) of ap2 adaptor"/>
    <property type="match status" value="1"/>
</dbReference>
<evidence type="ECO:0000256" key="4">
    <source>
        <dbReference type="ARBA" id="ARBA00022490"/>
    </source>
</evidence>
<feature type="domain" description="MHD" evidence="13">
    <location>
        <begin position="204"/>
        <end position="453"/>
    </location>
</feature>
<proteinExistence type="inferred from homology"/>
<keyword evidence="4 10" id="KW-0963">Cytoplasm</keyword>
<dbReference type="SUPFAM" id="SSF64356">
    <property type="entry name" value="SNARE-like"/>
    <property type="match status" value="1"/>
</dbReference>